<dbReference type="GO" id="GO:0007165">
    <property type="term" value="P:signal transduction"/>
    <property type="evidence" value="ECO:0007669"/>
    <property type="project" value="TreeGrafter"/>
</dbReference>
<name>A0A0C3LIK6_9AGAM</name>
<sequence>FVNELSIMVTLSHPNIVEFIGFVEDMQKGDAWIVVPWEANGNVREFLQSGEWDIPERISLIHDVIKGVEYLHTREPPICHGDLKSLNILVNAFYHALITDFGSARIKQNIELNPKTLELTLTGPGFSLRWTAPEVLDDGVQDLPSDMWAIGWICWEIVTGRIPFEELDGQGAIISHVVKGKLPAIREEAQLSHVLNLCALMSDCWIPHPSKR</sequence>
<feature type="non-terminal residue" evidence="2">
    <location>
        <position position="1"/>
    </location>
</feature>
<dbReference type="PROSITE" id="PS00108">
    <property type="entry name" value="PROTEIN_KINASE_ST"/>
    <property type="match status" value="1"/>
</dbReference>
<dbReference type="InterPro" id="IPR000719">
    <property type="entry name" value="Prot_kinase_dom"/>
</dbReference>
<dbReference type="HOGENOM" id="CLU_000288_7_18_1"/>
<keyword evidence="3" id="KW-1185">Reference proteome</keyword>
<feature type="non-terminal residue" evidence="2">
    <location>
        <position position="212"/>
    </location>
</feature>
<dbReference type="Proteomes" id="UP000054248">
    <property type="component" value="Unassembled WGS sequence"/>
</dbReference>
<gene>
    <name evidence="2" type="ORF">M407DRAFT_48602</name>
</gene>
<dbReference type="InterPro" id="IPR050167">
    <property type="entry name" value="Ser_Thr_protein_kinase"/>
</dbReference>
<organism evidence="2 3">
    <name type="scientific">Tulasnella calospora MUT 4182</name>
    <dbReference type="NCBI Taxonomy" id="1051891"/>
    <lineage>
        <taxon>Eukaryota</taxon>
        <taxon>Fungi</taxon>
        <taxon>Dikarya</taxon>
        <taxon>Basidiomycota</taxon>
        <taxon>Agaricomycotina</taxon>
        <taxon>Agaricomycetes</taxon>
        <taxon>Cantharellales</taxon>
        <taxon>Tulasnellaceae</taxon>
        <taxon>Tulasnella</taxon>
    </lineage>
</organism>
<dbReference type="STRING" id="1051891.A0A0C3LIK6"/>
<dbReference type="InterPro" id="IPR008271">
    <property type="entry name" value="Ser/Thr_kinase_AS"/>
</dbReference>
<dbReference type="SUPFAM" id="SSF56112">
    <property type="entry name" value="Protein kinase-like (PK-like)"/>
    <property type="match status" value="1"/>
</dbReference>
<accession>A0A0C3LIK6</accession>
<dbReference type="GO" id="GO:0004672">
    <property type="term" value="F:protein kinase activity"/>
    <property type="evidence" value="ECO:0007669"/>
    <property type="project" value="InterPro"/>
</dbReference>
<dbReference type="Pfam" id="PF07714">
    <property type="entry name" value="PK_Tyr_Ser-Thr"/>
    <property type="match status" value="1"/>
</dbReference>
<protein>
    <recommendedName>
        <fullName evidence="1">Protein kinase domain-containing protein</fullName>
    </recommendedName>
</protein>
<dbReference type="AlphaFoldDB" id="A0A0C3LIK6"/>
<evidence type="ECO:0000313" key="2">
    <source>
        <dbReference type="EMBL" id="KIO21252.1"/>
    </source>
</evidence>
<evidence type="ECO:0000313" key="3">
    <source>
        <dbReference type="Proteomes" id="UP000054248"/>
    </source>
</evidence>
<dbReference type="PROSITE" id="PS50011">
    <property type="entry name" value="PROTEIN_KINASE_DOM"/>
    <property type="match status" value="1"/>
</dbReference>
<dbReference type="Gene3D" id="1.10.510.10">
    <property type="entry name" value="Transferase(Phosphotransferase) domain 1"/>
    <property type="match status" value="1"/>
</dbReference>
<dbReference type="GO" id="GO:0005524">
    <property type="term" value="F:ATP binding"/>
    <property type="evidence" value="ECO:0007669"/>
    <property type="project" value="InterPro"/>
</dbReference>
<reference evidence="2 3" key="1">
    <citation type="submission" date="2014-04" db="EMBL/GenBank/DDBJ databases">
        <authorList>
            <consortium name="DOE Joint Genome Institute"/>
            <person name="Kuo A."/>
            <person name="Girlanda M."/>
            <person name="Perotto S."/>
            <person name="Kohler A."/>
            <person name="Nagy L.G."/>
            <person name="Floudas D."/>
            <person name="Copeland A."/>
            <person name="Barry K.W."/>
            <person name="Cichocki N."/>
            <person name="Veneault-Fourrey C."/>
            <person name="LaButti K."/>
            <person name="Lindquist E.A."/>
            <person name="Lipzen A."/>
            <person name="Lundell T."/>
            <person name="Morin E."/>
            <person name="Murat C."/>
            <person name="Sun H."/>
            <person name="Tunlid A."/>
            <person name="Henrissat B."/>
            <person name="Grigoriev I.V."/>
            <person name="Hibbett D.S."/>
            <person name="Martin F."/>
            <person name="Nordberg H.P."/>
            <person name="Cantor M.N."/>
            <person name="Hua S.X."/>
        </authorList>
    </citation>
    <scope>NUCLEOTIDE SEQUENCE [LARGE SCALE GENOMIC DNA]</scope>
    <source>
        <strain evidence="2 3">MUT 4182</strain>
    </source>
</reference>
<dbReference type="EMBL" id="KN823144">
    <property type="protein sequence ID" value="KIO21252.1"/>
    <property type="molecule type" value="Genomic_DNA"/>
</dbReference>
<dbReference type="SMART" id="SM00220">
    <property type="entry name" value="S_TKc"/>
    <property type="match status" value="1"/>
</dbReference>
<dbReference type="GO" id="GO:0005737">
    <property type="term" value="C:cytoplasm"/>
    <property type="evidence" value="ECO:0007669"/>
    <property type="project" value="TreeGrafter"/>
</dbReference>
<dbReference type="InterPro" id="IPR011009">
    <property type="entry name" value="Kinase-like_dom_sf"/>
</dbReference>
<dbReference type="PANTHER" id="PTHR23257">
    <property type="entry name" value="SERINE-THREONINE PROTEIN KINASE"/>
    <property type="match status" value="1"/>
</dbReference>
<dbReference type="InterPro" id="IPR001245">
    <property type="entry name" value="Ser-Thr/Tyr_kinase_cat_dom"/>
</dbReference>
<feature type="domain" description="Protein kinase" evidence="1">
    <location>
        <begin position="1"/>
        <end position="212"/>
    </location>
</feature>
<evidence type="ECO:0000259" key="1">
    <source>
        <dbReference type="PROSITE" id="PS50011"/>
    </source>
</evidence>
<reference evidence="3" key="2">
    <citation type="submission" date="2015-01" db="EMBL/GenBank/DDBJ databases">
        <title>Evolutionary Origins and Diversification of the Mycorrhizal Mutualists.</title>
        <authorList>
            <consortium name="DOE Joint Genome Institute"/>
            <consortium name="Mycorrhizal Genomics Consortium"/>
            <person name="Kohler A."/>
            <person name="Kuo A."/>
            <person name="Nagy L.G."/>
            <person name="Floudas D."/>
            <person name="Copeland A."/>
            <person name="Barry K.W."/>
            <person name="Cichocki N."/>
            <person name="Veneault-Fourrey C."/>
            <person name="LaButti K."/>
            <person name="Lindquist E.A."/>
            <person name="Lipzen A."/>
            <person name="Lundell T."/>
            <person name="Morin E."/>
            <person name="Murat C."/>
            <person name="Riley R."/>
            <person name="Ohm R."/>
            <person name="Sun H."/>
            <person name="Tunlid A."/>
            <person name="Henrissat B."/>
            <person name="Grigoriev I.V."/>
            <person name="Hibbett D.S."/>
            <person name="Martin F."/>
        </authorList>
    </citation>
    <scope>NUCLEOTIDE SEQUENCE [LARGE SCALE GENOMIC DNA]</scope>
    <source>
        <strain evidence="3">MUT 4182</strain>
    </source>
</reference>
<dbReference type="OrthoDB" id="346907at2759"/>
<proteinExistence type="predicted"/>